<dbReference type="PROSITE" id="PS50075">
    <property type="entry name" value="CARRIER"/>
    <property type="match status" value="2"/>
</dbReference>
<dbReference type="Gene3D" id="1.10.1240.100">
    <property type="match status" value="1"/>
</dbReference>
<feature type="domain" description="Carrier" evidence="9">
    <location>
        <begin position="1021"/>
        <end position="1095"/>
    </location>
</feature>
<comment type="pathway">
    <text evidence="2">Antibiotic biosynthesis.</text>
</comment>
<dbReference type="InterPro" id="IPR009081">
    <property type="entry name" value="PP-bd_ACP"/>
</dbReference>
<dbReference type="InterPro" id="IPR054514">
    <property type="entry name" value="RhiE-like_linker"/>
</dbReference>
<dbReference type="Pfam" id="PF00109">
    <property type="entry name" value="ketoacyl-synt"/>
    <property type="match status" value="1"/>
</dbReference>
<evidence type="ECO:0000256" key="1">
    <source>
        <dbReference type="ARBA" id="ARBA00004496"/>
    </source>
</evidence>
<dbReference type="GO" id="GO:0005737">
    <property type="term" value="C:cytoplasm"/>
    <property type="evidence" value="ECO:0007669"/>
    <property type="project" value="UniProtKB-SubCell"/>
</dbReference>
<dbReference type="InterPro" id="IPR036736">
    <property type="entry name" value="ACP-like_sf"/>
</dbReference>
<dbReference type="InterPro" id="IPR016039">
    <property type="entry name" value="Thiolase-like"/>
</dbReference>
<dbReference type="GO" id="GO:0071770">
    <property type="term" value="P:DIM/DIP cell wall layer assembly"/>
    <property type="evidence" value="ECO:0007669"/>
    <property type="project" value="TreeGrafter"/>
</dbReference>
<dbReference type="InterPro" id="IPR020841">
    <property type="entry name" value="PKS_Beta-ketoAc_synthase_dom"/>
</dbReference>
<organism evidence="12 13">
    <name type="scientific">Chitinophaga niastensis</name>
    <dbReference type="NCBI Taxonomy" id="536980"/>
    <lineage>
        <taxon>Bacteria</taxon>
        <taxon>Pseudomonadati</taxon>
        <taxon>Bacteroidota</taxon>
        <taxon>Chitinophagia</taxon>
        <taxon>Chitinophagales</taxon>
        <taxon>Chitinophagaceae</taxon>
        <taxon>Chitinophaga</taxon>
    </lineage>
</organism>
<dbReference type="Pfam" id="PF00975">
    <property type="entry name" value="Thioesterase"/>
    <property type="match status" value="1"/>
</dbReference>
<sequence>MQDQFFINIHHPVLGNHRVYGQSLLPGLAYIDMMYQFFREHGYEYTALELRHLSIYHPLIVSEDTAVVLDLICTEKEPGQWQVLMEGSEHRNGITAAERTRYATAIMQQTAPALFTEMLDLSITTADVQQISLDEIYAVCSSREMVHTGLMKTTGNIYRAATVAVMEIAADNSHTAEIMFHPALIDTGAIGAAVFLEQLLAGEERLFLPLFYESFQASALLQDQCYVRILTSTVQRKEELITFTLEFFNVSGQKVAELKNFSSKLVRGTGLMENNVVPYPVAETVATPVTGIDALTGAEALVRRLLAVHLKKPAMRIDVHAGYYEMGLDSAGLLELVQSIEKELKVILSPTLLFEYTTIASLAQHLGETYPHCFLQGTALPATAKVTAEKEMPPSVATVGVREDIAIIAMEGRFPGAANVKAFWQNLQQGKDCITKVPADRWNLPDYFEGGMPQTGKTLCEWGGFLDDVTMFDPLFFNISPREAASMHPNERLFLETVWHLFEHAGYTRAHLREKYQAKVGVFAGAMHQHYQPLPPDVFQDAILALHSFSAIVNRVSYFFNLQGPSIAVDTMCSSALVALHMACESLANGDCQLAIAGGVNLSLNPSKYIGLGIAQMLGSHVNSRSFSDGDGYLPAEAVGAVLLKPLSAAIRDKDQVLAVIRATATNHGGHSSGYSIPNLAAQVQLMEDNFKKSGVHPDSISYVEAAANGSALGDAIEMTALSKVFAKAGQEKNRCAIGAVKSGIGHAEAASGITQLIKTVLQLHYRQLVPSITTQKLNPKIDFEGSPFYLQQQLADWNTHNNYPRRACVSAFGAGGSNASVILEEYTGITGKIAPVFLPAPQIVVLSAKTQMQLEVMAQQLQAFVKEAKEIHLPDMAYTLQTGREAMEYRLALVVTTIEDVMGGLHAALRLIRKEEVTIGVPVFVIMQEGERAGIGSLFSGELAETVTRALMAENNPEKLAHYWVKGGVIPWEELHKGISVQKILLPVYAFEKRRCWIEGTPVITSHVTLADTVVEQDTESVNTTVMDILGRLLGLSPSEIDVNKPLEQYGFDSILQVQLMQQLQSQISADVETSKLITCTTAAEICSLHSLSHNGHPQPTKQVTQRRPASNKQFPELVHLNQVNEGRPVFWFHPVQGGVESYITIAGKCNRPFYGVQARGWMTDRTPLQGVQAMAAYYIHALQSVQPAGPYDLGGYSLGGILAYEITRQLQELGHTINSIVMLDAVYTSDLQMGKINNAHKTGILQAVNMMLFSAVLHHPEKIHETLIHRDAVDMTLPDEQYWEQMMVLANERGLTKTTAQMHQLVAQSAKVQRGYDMDSFSVQPLPDPDGVSCYFFRNSSGLFYGELSPYFTVPDTGHSSLDHLNYWEEWERQLPHFHMMEAASPNHMMMLSDPASHEAIVNFCEQLYAGKEVLQQLHVVME</sequence>
<dbReference type="PANTHER" id="PTHR43775">
    <property type="entry name" value="FATTY ACID SYNTHASE"/>
    <property type="match status" value="1"/>
</dbReference>
<dbReference type="InterPro" id="IPR050091">
    <property type="entry name" value="PKS_NRPS_Biosynth_Enz"/>
</dbReference>
<evidence type="ECO:0000256" key="4">
    <source>
        <dbReference type="ARBA" id="ARBA00022490"/>
    </source>
</evidence>
<evidence type="ECO:0000256" key="6">
    <source>
        <dbReference type="ARBA" id="ARBA00022679"/>
    </source>
</evidence>
<feature type="active site" description="Proton acceptor; for dehydratase activity" evidence="8">
    <location>
        <position position="17"/>
    </location>
</feature>
<dbReference type="GO" id="GO:0031177">
    <property type="term" value="F:phosphopantetheine binding"/>
    <property type="evidence" value="ECO:0007669"/>
    <property type="project" value="InterPro"/>
</dbReference>
<proteinExistence type="predicted"/>
<dbReference type="InterPro" id="IPR029058">
    <property type="entry name" value="AB_hydrolase_fold"/>
</dbReference>
<dbReference type="PANTHER" id="PTHR43775:SF37">
    <property type="entry name" value="SI:DKEY-61P9.11"/>
    <property type="match status" value="1"/>
</dbReference>
<keyword evidence="13" id="KW-1185">Reference proteome</keyword>
<dbReference type="EMBL" id="PYAW01000002">
    <property type="protein sequence ID" value="PSL48190.1"/>
    <property type="molecule type" value="Genomic_DNA"/>
</dbReference>
<dbReference type="GO" id="GO:0006633">
    <property type="term" value="P:fatty acid biosynthetic process"/>
    <property type="evidence" value="ECO:0007669"/>
    <property type="project" value="TreeGrafter"/>
</dbReference>
<dbReference type="InterPro" id="IPR049900">
    <property type="entry name" value="PKS_mFAS_DH"/>
</dbReference>
<comment type="caution">
    <text evidence="12">The sequence shown here is derived from an EMBL/GenBank/DDBJ whole genome shotgun (WGS) entry which is preliminary data.</text>
</comment>
<evidence type="ECO:0000256" key="8">
    <source>
        <dbReference type="PROSITE-ProRule" id="PRU01363"/>
    </source>
</evidence>
<reference evidence="12 13" key="1">
    <citation type="submission" date="2018-03" db="EMBL/GenBank/DDBJ databases">
        <title>Genomic Encyclopedia of Archaeal and Bacterial Type Strains, Phase II (KMG-II): from individual species to whole genera.</title>
        <authorList>
            <person name="Goeker M."/>
        </authorList>
    </citation>
    <scope>NUCLEOTIDE SEQUENCE [LARGE SCALE GENOMIC DNA]</scope>
    <source>
        <strain evidence="12 13">DSM 24859</strain>
    </source>
</reference>
<evidence type="ECO:0000259" key="9">
    <source>
        <dbReference type="PROSITE" id="PS50075"/>
    </source>
</evidence>
<gene>
    <name evidence="12" type="ORF">CLV51_1021054</name>
</gene>
<dbReference type="InterPro" id="IPR014030">
    <property type="entry name" value="Ketoacyl_synth_N"/>
</dbReference>
<dbReference type="Gene3D" id="3.40.47.10">
    <property type="match status" value="1"/>
</dbReference>
<feature type="region of interest" description="C-terminal hotdog fold" evidence="8">
    <location>
        <begin position="128"/>
        <end position="272"/>
    </location>
</feature>
<dbReference type="GO" id="GO:0004312">
    <property type="term" value="F:fatty acid synthase activity"/>
    <property type="evidence" value="ECO:0007669"/>
    <property type="project" value="TreeGrafter"/>
</dbReference>
<dbReference type="SMART" id="SM01294">
    <property type="entry name" value="PKS_PP_betabranch"/>
    <property type="match status" value="1"/>
</dbReference>
<evidence type="ECO:0000313" key="13">
    <source>
        <dbReference type="Proteomes" id="UP000240971"/>
    </source>
</evidence>
<evidence type="ECO:0000259" key="11">
    <source>
        <dbReference type="PROSITE" id="PS52019"/>
    </source>
</evidence>
<dbReference type="InterPro" id="IPR049552">
    <property type="entry name" value="PKS_DH_N"/>
</dbReference>
<dbReference type="PROSITE" id="PS52004">
    <property type="entry name" value="KS3_2"/>
    <property type="match status" value="1"/>
</dbReference>
<keyword evidence="4" id="KW-0963">Cytoplasm</keyword>
<dbReference type="InterPro" id="IPR014031">
    <property type="entry name" value="Ketoacyl_synth_C"/>
</dbReference>
<evidence type="ECO:0000256" key="7">
    <source>
        <dbReference type="ARBA" id="ARBA00022737"/>
    </source>
</evidence>
<dbReference type="Gene3D" id="1.10.1200.10">
    <property type="entry name" value="ACP-like"/>
    <property type="match status" value="2"/>
</dbReference>
<feature type="active site" description="Proton donor; for dehydratase activity" evidence="8">
    <location>
        <position position="186"/>
    </location>
</feature>
<feature type="domain" description="Ketosynthase family 3 (KS3)" evidence="10">
    <location>
        <begin position="402"/>
        <end position="826"/>
    </location>
</feature>
<dbReference type="Pfam" id="PF00550">
    <property type="entry name" value="PP-binding"/>
    <property type="match status" value="2"/>
</dbReference>
<dbReference type="SUPFAM" id="SSF53474">
    <property type="entry name" value="alpha/beta-Hydrolases"/>
    <property type="match status" value="1"/>
</dbReference>
<dbReference type="InterPro" id="IPR020806">
    <property type="entry name" value="PKS_PP-bd"/>
</dbReference>
<protein>
    <submittedName>
        <fullName evidence="12">Phosphopantetheine binding protein</fullName>
    </submittedName>
</protein>
<keyword evidence="7" id="KW-0677">Repeat</keyword>
<dbReference type="OrthoDB" id="3488622at2"/>
<dbReference type="SMART" id="SM00825">
    <property type="entry name" value="PKS_KS"/>
    <property type="match status" value="1"/>
</dbReference>
<dbReference type="InterPro" id="IPR042104">
    <property type="entry name" value="PKS_dehydratase_sf"/>
</dbReference>
<dbReference type="SMART" id="SM00823">
    <property type="entry name" value="PKS_PP"/>
    <property type="match status" value="2"/>
</dbReference>
<dbReference type="PROSITE" id="PS52019">
    <property type="entry name" value="PKS_MFAS_DH"/>
    <property type="match status" value="1"/>
</dbReference>
<evidence type="ECO:0000256" key="5">
    <source>
        <dbReference type="ARBA" id="ARBA00022553"/>
    </source>
</evidence>
<evidence type="ECO:0000313" key="12">
    <source>
        <dbReference type="EMBL" id="PSL48190.1"/>
    </source>
</evidence>
<dbReference type="Pfam" id="PF02801">
    <property type="entry name" value="Ketoacyl-synt_C"/>
    <property type="match status" value="1"/>
</dbReference>
<dbReference type="InterPro" id="IPR001031">
    <property type="entry name" value="Thioesterase"/>
</dbReference>
<accession>A0A2P8HPN0</accession>
<evidence type="ECO:0000259" key="10">
    <source>
        <dbReference type="PROSITE" id="PS52004"/>
    </source>
</evidence>
<dbReference type="Gene3D" id="3.10.129.110">
    <property type="entry name" value="Polyketide synthase dehydratase"/>
    <property type="match status" value="1"/>
</dbReference>
<feature type="region of interest" description="N-terminal hotdog fold" evidence="8">
    <location>
        <begin position="1"/>
        <end position="114"/>
    </location>
</feature>
<keyword evidence="5" id="KW-0597">Phosphoprotein</keyword>
<keyword evidence="6" id="KW-0808">Transferase</keyword>
<feature type="domain" description="Carrier" evidence="9">
    <location>
        <begin position="296"/>
        <end position="370"/>
    </location>
</feature>
<dbReference type="CDD" id="cd00833">
    <property type="entry name" value="PKS"/>
    <property type="match status" value="1"/>
</dbReference>
<dbReference type="SUPFAM" id="SSF47336">
    <property type="entry name" value="ACP-like"/>
    <property type="match status" value="2"/>
</dbReference>
<dbReference type="Pfam" id="PF21089">
    <property type="entry name" value="PKS_DH_N"/>
    <property type="match status" value="1"/>
</dbReference>
<dbReference type="SUPFAM" id="SSF53901">
    <property type="entry name" value="Thiolase-like"/>
    <property type="match status" value="1"/>
</dbReference>
<evidence type="ECO:0000256" key="3">
    <source>
        <dbReference type="ARBA" id="ARBA00022450"/>
    </source>
</evidence>
<dbReference type="Gene3D" id="3.40.50.1820">
    <property type="entry name" value="alpha/beta hydrolase"/>
    <property type="match status" value="1"/>
</dbReference>
<dbReference type="RefSeq" id="WP_158267014.1">
    <property type="nucleotide sequence ID" value="NZ_PYAW01000002.1"/>
</dbReference>
<comment type="subcellular location">
    <subcellularLocation>
        <location evidence="1">Cytoplasm</location>
    </subcellularLocation>
</comment>
<name>A0A2P8HPN0_CHINA</name>
<dbReference type="Proteomes" id="UP000240971">
    <property type="component" value="Unassembled WGS sequence"/>
</dbReference>
<keyword evidence="3" id="KW-0596">Phosphopantetheine</keyword>
<feature type="domain" description="PKS/mFAS DH" evidence="11">
    <location>
        <begin position="1"/>
        <end position="272"/>
    </location>
</feature>
<dbReference type="GO" id="GO:0005886">
    <property type="term" value="C:plasma membrane"/>
    <property type="evidence" value="ECO:0007669"/>
    <property type="project" value="TreeGrafter"/>
</dbReference>
<evidence type="ECO:0000256" key="2">
    <source>
        <dbReference type="ARBA" id="ARBA00004792"/>
    </source>
</evidence>
<dbReference type="Pfam" id="PF22336">
    <property type="entry name" value="RhiE-like_linker"/>
    <property type="match status" value="1"/>
</dbReference>